<accession>A0A9P4I2D6</accession>
<dbReference type="SUPFAM" id="SSF81383">
    <property type="entry name" value="F-box domain"/>
    <property type="match status" value="1"/>
</dbReference>
<gene>
    <name evidence="2" type="ORF">K490DRAFT_61373</name>
</gene>
<dbReference type="Proteomes" id="UP000799776">
    <property type="component" value="Unassembled WGS sequence"/>
</dbReference>
<name>A0A9P4I2D6_9PEZI</name>
<keyword evidence="3" id="KW-1185">Reference proteome</keyword>
<proteinExistence type="predicted"/>
<dbReference type="OrthoDB" id="3800738at2759"/>
<dbReference type="AlphaFoldDB" id="A0A9P4I2D6"/>
<evidence type="ECO:0000256" key="1">
    <source>
        <dbReference type="SAM" id="MobiDB-lite"/>
    </source>
</evidence>
<reference evidence="2" key="1">
    <citation type="journal article" date="2020" name="Stud. Mycol.">
        <title>101 Dothideomycetes genomes: a test case for predicting lifestyles and emergence of pathogens.</title>
        <authorList>
            <person name="Haridas S."/>
            <person name="Albert R."/>
            <person name="Binder M."/>
            <person name="Bloem J."/>
            <person name="Labutti K."/>
            <person name="Salamov A."/>
            <person name="Andreopoulos B."/>
            <person name="Baker S."/>
            <person name="Barry K."/>
            <person name="Bills G."/>
            <person name="Bluhm B."/>
            <person name="Cannon C."/>
            <person name="Castanera R."/>
            <person name="Culley D."/>
            <person name="Daum C."/>
            <person name="Ezra D."/>
            <person name="Gonzalez J."/>
            <person name="Henrissat B."/>
            <person name="Kuo A."/>
            <person name="Liang C."/>
            <person name="Lipzen A."/>
            <person name="Lutzoni F."/>
            <person name="Magnuson J."/>
            <person name="Mondo S."/>
            <person name="Nolan M."/>
            <person name="Ohm R."/>
            <person name="Pangilinan J."/>
            <person name="Park H.-J."/>
            <person name="Ramirez L."/>
            <person name="Alfaro M."/>
            <person name="Sun H."/>
            <person name="Tritt A."/>
            <person name="Yoshinaga Y."/>
            <person name="Zwiers L.-H."/>
            <person name="Turgeon B."/>
            <person name="Goodwin S."/>
            <person name="Spatafora J."/>
            <person name="Crous P."/>
            <person name="Grigoriev I."/>
        </authorList>
    </citation>
    <scope>NUCLEOTIDE SEQUENCE</scope>
    <source>
        <strain evidence="2">CBS 121410</strain>
    </source>
</reference>
<feature type="compositionally biased region" description="Basic and acidic residues" evidence="1">
    <location>
        <begin position="177"/>
        <end position="190"/>
    </location>
</feature>
<feature type="compositionally biased region" description="Polar residues" evidence="1">
    <location>
        <begin position="191"/>
        <end position="210"/>
    </location>
</feature>
<feature type="region of interest" description="Disordered" evidence="1">
    <location>
        <begin position="141"/>
        <end position="220"/>
    </location>
</feature>
<comment type="caution">
    <text evidence="2">The sequence shown here is derived from an EMBL/GenBank/DDBJ whole genome shotgun (WGS) entry which is preliminary data.</text>
</comment>
<evidence type="ECO:0000313" key="2">
    <source>
        <dbReference type="EMBL" id="KAF2091927.1"/>
    </source>
</evidence>
<evidence type="ECO:0000313" key="3">
    <source>
        <dbReference type="Proteomes" id="UP000799776"/>
    </source>
</evidence>
<dbReference type="InterPro" id="IPR036047">
    <property type="entry name" value="F-box-like_dom_sf"/>
</dbReference>
<sequence length="311" mass="35271">MATEAVLQSVELLEMMLYELPMRDLLLAQRVCTRWQAVILGSKHLQRALFLEPTANGPVHARLAKRTNLDEPDYAYIDRFGVEHTAKEFESNGFVVNPLLRCLYPGWDRRRRVQKTLRAAALRQRGDDDRMGDMNAEVNSEFNSEVHQEVDEDEGHLEESGAQEPNTESEDTVAAIDKGEGDVAKEREISNDTSSEFSLGSESEDSQGSQTDDEDSYGNNLIDYPPAHVCFLVEFLHGYWESWSRPEASWRRMFLTQPPCVHMMQIDMRQESSGSVSDQDGVRMGKLCDNNPSSPGEIGIKWWICYENGTA</sequence>
<organism evidence="2 3">
    <name type="scientific">Saccharata proteae CBS 121410</name>
    <dbReference type="NCBI Taxonomy" id="1314787"/>
    <lineage>
        <taxon>Eukaryota</taxon>
        <taxon>Fungi</taxon>
        <taxon>Dikarya</taxon>
        <taxon>Ascomycota</taxon>
        <taxon>Pezizomycotina</taxon>
        <taxon>Dothideomycetes</taxon>
        <taxon>Dothideomycetes incertae sedis</taxon>
        <taxon>Botryosphaeriales</taxon>
        <taxon>Saccharataceae</taxon>
        <taxon>Saccharata</taxon>
    </lineage>
</organism>
<evidence type="ECO:0008006" key="4">
    <source>
        <dbReference type="Google" id="ProtNLM"/>
    </source>
</evidence>
<dbReference type="EMBL" id="ML978711">
    <property type="protein sequence ID" value="KAF2091927.1"/>
    <property type="molecule type" value="Genomic_DNA"/>
</dbReference>
<protein>
    <recommendedName>
        <fullName evidence="4">F-box domain-containing protein</fullName>
    </recommendedName>
</protein>